<dbReference type="PANTHER" id="PTHR11851">
    <property type="entry name" value="METALLOPROTEASE"/>
    <property type="match status" value="1"/>
</dbReference>
<comment type="similarity">
    <text evidence="1">Belongs to the peptidase M16 family.</text>
</comment>
<dbReference type="InterPro" id="IPR007863">
    <property type="entry name" value="Peptidase_M16_C"/>
</dbReference>
<feature type="domain" description="Peptidase M16 C-terminal" evidence="3">
    <location>
        <begin position="678"/>
        <end position="852"/>
    </location>
</feature>
<protein>
    <submittedName>
        <fullName evidence="4">Insulinase family protein</fullName>
    </submittedName>
</protein>
<dbReference type="OrthoDB" id="9811314at2"/>
<feature type="domain" description="Peptidase M16 N-terminal" evidence="2">
    <location>
        <begin position="528"/>
        <end position="649"/>
    </location>
</feature>
<dbReference type="InterPro" id="IPR011765">
    <property type="entry name" value="Pept_M16_N"/>
</dbReference>
<dbReference type="Pfam" id="PF05193">
    <property type="entry name" value="Peptidase_M16_C"/>
    <property type="match status" value="2"/>
</dbReference>
<evidence type="ECO:0000259" key="2">
    <source>
        <dbReference type="Pfam" id="PF00675"/>
    </source>
</evidence>
<comment type="caution">
    <text evidence="4">The sequence shown here is derived from an EMBL/GenBank/DDBJ whole genome shotgun (WGS) entry which is preliminary data.</text>
</comment>
<evidence type="ECO:0000313" key="5">
    <source>
        <dbReference type="Proteomes" id="UP000003730"/>
    </source>
</evidence>
<organism evidence="4 5">
    <name type="scientific">Bizionia argentinensis JUB59</name>
    <dbReference type="NCBI Taxonomy" id="1046627"/>
    <lineage>
        <taxon>Bacteria</taxon>
        <taxon>Pseudomonadati</taxon>
        <taxon>Bacteroidota</taxon>
        <taxon>Flavobacteriia</taxon>
        <taxon>Flavobacteriales</taxon>
        <taxon>Flavobacteriaceae</taxon>
        <taxon>Bizionia</taxon>
    </lineage>
</organism>
<dbReference type="eggNOG" id="COG0612">
    <property type="taxonomic scope" value="Bacteria"/>
</dbReference>
<dbReference type="EMBL" id="AFXZ01000002">
    <property type="protein sequence ID" value="EGV44765.2"/>
    <property type="molecule type" value="Genomic_DNA"/>
</dbReference>
<evidence type="ECO:0000313" key="4">
    <source>
        <dbReference type="EMBL" id="EGV44765.2"/>
    </source>
</evidence>
<dbReference type="Gene3D" id="3.30.830.10">
    <property type="entry name" value="Metalloenzyme, LuxS/M16 peptidase-like"/>
    <property type="match status" value="4"/>
</dbReference>
<dbReference type="InterPro" id="IPR011249">
    <property type="entry name" value="Metalloenz_LuxS/M16"/>
</dbReference>
<dbReference type="STRING" id="1046627.BZARG_234"/>
<feature type="domain" description="Peptidase M16 N-terminal" evidence="2">
    <location>
        <begin position="49"/>
        <end position="171"/>
    </location>
</feature>
<dbReference type="Pfam" id="PF00675">
    <property type="entry name" value="Peptidase_M16"/>
    <property type="match status" value="2"/>
</dbReference>
<gene>
    <name evidence="4" type="ORF">BZARG_234</name>
</gene>
<dbReference type="AlphaFoldDB" id="G2E9M3"/>
<dbReference type="PATRIC" id="fig|1046627.3.peg.248"/>
<proteinExistence type="inferred from homology"/>
<dbReference type="RefSeq" id="WP_040287874.1">
    <property type="nucleotide sequence ID" value="NZ_AFXZ01000002.1"/>
</dbReference>
<accession>G2E9M3</accession>
<evidence type="ECO:0000256" key="1">
    <source>
        <dbReference type="ARBA" id="ARBA00007261"/>
    </source>
</evidence>
<evidence type="ECO:0000259" key="3">
    <source>
        <dbReference type="Pfam" id="PF05193"/>
    </source>
</evidence>
<dbReference type="InterPro" id="IPR050361">
    <property type="entry name" value="MPP/UQCRC_Complex"/>
</dbReference>
<dbReference type="SUPFAM" id="SSF63411">
    <property type="entry name" value="LuxS/MPP-like metallohydrolase"/>
    <property type="match status" value="4"/>
</dbReference>
<reference evidence="4 5" key="1">
    <citation type="journal article" date="2008" name="Int. J. Syst. Evol. Microbiol.">
        <title>Bizionia argentinensis sp. nov., isolated from surface marine water in Antarctica.</title>
        <authorList>
            <person name="Bercovich A."/>
            <person name="Vazquez S.C."/>
            <person name="Yankilevich P."/>
            <person name="Coria S.H."/>
            <person name="Foti M."/>
            <person name="Hernandez E."/>
            <person name="Vidal A."/>
            <person name="Ruberto L."/>
            <person name="Melo C."/>
            <person name="Marenssi S."/>
            <person name="Criscuolo M."/>
            <person name="Memoli M."/>
            <person name="Arguelles M."/>
            <person name="Mac Cormack W.P."/>
        </authorList>
    </citation>
    <scope>NUCLEOTIDE SEQUENCE [LARGE SCALE GENOMIC DNA]</scope>
    <source>
        <strain evidence="4 5">JUB59</strain>
    </source>
</reference>
<feature type="domain" description="Peptidase M16 C-terminal" evidence="3">
    <location>
        <begin position="206"/>
        <end position="384"/>
    </location>
</feature>
<keyword evidence="5" id="KW-1185">Reference proteome</keyword>
<dbReference type="GO" id="GO:0046872">
    <property type="term" value="F:metal ion binding"/>
    <property type="evidence" value="ECO:0007669"/>
    <property type="project" value="InterPro"/>
</dbReference>
<name>G2E9M3_9FLAO</name>
<dbReference type="PANTHER" id="PTHR11851:SF49">
    <property type="entry name" value="MITOCHONDRIAL-PROCESSING PEPTIDASE SUBUNIT ALPHA"/>
    <property type="match status" value="1"/>
</dbReference>
<sequence length="943" mass="105135">MMQPKIYTLLAILLLCMSCEDKPKDQAQILENDFAIDYEKFTLDNGLEVILHQDTSDPIVAVATIMHVGSNREKPGKTGFAHFFEHMSFNDSENVPVGANRKMIPEWGGSRNGGTSNDYTVYYEVVPKDAFEKILWIDSDRFGYMINTVTESALEREKQVVKNEKRQRVDNAAYGYTDEIIRSNLYPEGHPYNWTVIGSLPDLQAATIEDVKEFYNQFYGASNATLVIAGDIDFDETKSLVKKWFGEIPSGPKVEALQPQPVTLTETKSLYFEDNFAKLPELRMVFPSVEEYHKDSYALQILGQLLSGSKNAPLYQVVVEEQKLAPNIGTYQSNSELTGEFKFRVRANAQIDLDLVKKAIDSGLTRFEENGVNDRDLKRIKAELETGLYQGVSTVLSKAFQLGQDNEFGGDPSYITKTAKLTEAVTADDVMRVYNQYIKNKNYVMTSVVPKGQLDLAVENAKEATVWIEEVKQNVASEEVGQGEEADYEKTVSKYDRSEPAFGELPKFKMPTIWTGNLENGLSIYGIENNETPLVQFDITIPGGQLLDPTNKAGVANFLSDLMMEGTANKTPAELEEAIGLLGASIYMYSTNEDFHISGSCLAKNFEETIALVKEIILEPRWDESEFARLKQGLETGLKDRESNPNAIASIAYSRLLYGQNHPFAIPGSGTLETVKDISMADLKAYYTNLVPKNANFHIAGAMSKSQTLGVLENLNAWKGEAPQLPEFKLPLEVKKNTVYFIDVPDSKQSVFNIGKLALSAKNEEAENLYFANEILGGGSSGRLFQTLRIEKGYTYGAYSSIGNSLEVSPFTVSSSVRANATLKSLEIIKDMVSNYADDFTEEDVALTKNKLLKASTRAYESLGAKLGILRNISKYGYSNDFIEQNQAELIAMTLEDYKTIINSYLQEPDMIYVIVGDKASQWGEVKKLGKPVVELDIFGNPM</sequence>
<dbReference type="Proteomes" id="UP000003730">
    <property type="component" value="Unassembled WGS sequence"/>
</dbReference>